<proteinExistence type="predicted"/>
<dbReference type="AlphaFoldDB" id="A0A2N1PR88"/>
<dbReference type="InterPro" id="IPR003741">
    <property type="entry name" value="LUD_dom"/>
</dbReference>
<organism evidence="2 3">
    <name type="scientific">Candidatus Wallbacteria bacterium HGW-Wallbacteria-1</name>
    <dbReference type="NCBI Taxonomy" id="2013854"/>
    <lineage>
        <taxon>Bacteria</taxon>
        <taxon>Candidatus Walliibacteriota</taxon>
    </lineage>
</organism>
<dbReference type="Proteomes" id="UP000233256">
    <property type="component" value="Unassembled WGS sequence"/>
</dbReference>
<evidence type="ECO:0000313" key="3">
    <source>
        <dbReference type="Proteomes" id="UP000233256"/>
    </source>
</evidence>
<evidence type="ECO:0000313" key="2">
    <source>
        <dbReference type="EMBL" id="PKK90858.1"/>
    </source>
</evidence>
<dbReference type="PANTHER" id="PTHR36179">
    <property type="entry name" value="LUD_DOM DOMAIN-CONTAINING PROTEIN"/>
    <property type="match status" value="1"/>
</dbReference>
<gene>
    <name evidence="2" type="ORF">CVV64_08230</name>
</gene>
<dbReference type="PANTHER" id="PTHR36179:SF2">
    <property type="entry name" value="LUD DOMAIN-CONTAINING PROTEIN"/>
    <property type="match status" value="1"/>
</dbReference>
<evidence type="ECO:0000259" key="1">
    <source>
        <dbReference type="Pfam" id="PF02589"/>
    </source>
</evidence>
<accession>A0A2N1PR88</accession>
<name>A0A2N1PR88_9BACT</name>
<dbReference type="Pfam" id="PF02589">
    <property type="entry name" value="LUD_dom"/>
    <property type="match status" value="1"/>
</dbReference>
<dbReference type="EMBL" id="PGXC01000004">
    <property type="protein sequence ID" value="PKK90858.1"/>
    <property type="molecule type" value="Genomic_DNA"/>
</dbReference>
<protein>
    <submittedName>
        <fullName evidence="2">Lactate utilization protein</fullName>
    </submittedName>
</protein>
<comment type="caution">
    <text evidence="2">The sequence shown here is derived from an EMBL/GenBank/DDBJ whole genome shotgun (WGS) entry which is preliminary data.</text>
</comment>
<sequence>MKANTITALRDRKNEVAMSHLREVSDSMRRHGLNAEVFQSSAEAVEELLSMIPSGASVGFGGSVTLLESGVLDALRSRNDITLLDRDAPDLSSEEIAHVMRQSMNCDFYLSSANALTMDGRIVNIDGRGNRVSACIFGPSKVIYVIGYNKVCRNLDEAIGRIRTIASPANCRRLGIDSPCSKLGRCPEKNVPTPNCICISTVIIDGSRDSQRVTAFLVNENLGY</sequence>
<feature type="domain" description="LUD" evidence="1">
    <location>
        <begin position="22"/>
        <end position="217"/>
    </location>
</feature>
<reference evidence="2 3" key="1">
    <citation type="journal article" date="2017" name="ISME J.">
        <title>Potential for microbial H2 and metal transformations associated with novel bacteria and archaea in deep terrestrial subsurface sediments.</title>
        <authorList>
            <person name="Hernsdorf A.W."/>
            <person name="Amano Y."/>
            <person name="Miyakawa K."/>
            <person name="Ise K."/>
            <person name="Suzuki Y."/>
            <person name="Anantharaman K."/>
            <person name="Probst A."/>
            <person name="Burstein D."/>
            <person name="Thomas B.C."/>
            <person name="Banfield J.F."/>
        </authorList>
    </citation>
    <scope>NUCLEOTIDE SEQUENCE [LARGE SCALE GENOMIC DNA]</scope>
    <source>
        <strain evidence="2">HGW-Wallbacteria-1</strain>
    </source>
</reference>